<feature type="transmembrane region" description="Helical" evidence="11">
    <location>
        <begin position="100"/>
        <end position="120"/>
    </location>
</feature>
<dbReference type="Pfam" id="PF03471">
    <property type="entry name" value="CorC_HlyC"/>
    <property type="match status" value="1"/>
</dbReference>
<dbReference type="InterPro" id="IPR002550">
    <property type="entry name" value="CNNM"/>
</dbReference>
<dbReference type="InterPro" id="IPR046342">
    <property type="entry name" value="CBS_dom_sf"/>
</dbReference>
<feature type="domain" description="CBS" evidence="12">
    <location>
        <begin position="216"/>
        <end position="274"/>
    </location>
</feature>
<keyword evidence="8 10" id="KW-0472">Membrane</keyword>
<dbReference type="SUPFAM" id="SSF56176">
    <property type="entry name" value="FAD-binding/transporter-associated domain-like"/>
    <property type="match status" value="1"/>
</dbReference>
<dbReference type="InterPro" id="IPR051676">
    <property type="entry name" value="UPF0053_domain"/>
</dbReference>
<dbReference type="InterPro" id="IPR036318">
    <property type="entry name" value="FAD-bd_PCMH-like_sf"/>
</dbReference>
<keyword evidence="7 9" id="KW-0129">CBS domain</keyword>
<dbReference type="EMBL" id="JAVREP010000002">
    <property type="protein sequence ID" value="MDT0327765.1"/>
    <property type="molecule type" value="Genomic_DNA"/>
</dbReference>
<evidence type="ECO:0000256" key="10">
    <source>
        <dbReference type="PROSITE-ProRule" id="PRU01193"/>
    </source>
</evidence>
<dbReference type="SMART" id="SM01091">
    <property type="entry name" value="CorC_HlyC"/>
    <property type="match status" value="1"/>
</dbReference>
<keyword evidence="3" id="KW-1003">Cell membrane</keyword>
<feature type="domain" description="CNNM transmembrane" evidence="13">
    <location>
        <begin position="1"/>
        <end position="195"/>
    </location>
</feature>
<name>A0ABU2M540_9ACTN</name>
<evidence type="ECO:0000313" key="15">
    <source>
        <dbReference type="Proteomes" id="UP001183390"/>
    </source>
</evidence>
<gene>
    <name evidence="14" type="ORF">RM479_04995</name>
</gene>
<dbReference type="Proteomes" id="UP001183390">
    <property type="component" value="Unassembled WGS sequence"/>
</dbReference>
<feature type="transmembrane region" description="Helical" evidence="11">
    <location>
        <begin position="59"/>
        <end position="80"/>
    </location>
</feature>
<feature type="domain" description="CBS" evidence="12">
    <location>
        <begin position="275"/>
        <end position="335"/>
    </location>
</feature>
<evidence type="ECO:0000256" key="1">
    <source>
        <dbReference type="ARBA" id="ARBA00004651"/>
    </source>
</evidence>
<sequence>MEGYGAQIGLVLVLVVVNALFAGSEIALVTLREGQIRRLEGRGPGGRAVARLARDPNRFLATIQIGITLAGFLASATAAVSLARPLVEPLEFFGSYAGPVSIVLVTVLLTFVTLVLGELAPKRIAMQRSEAWALMVARPLDLLATMSRPVVWLLGVSTNLMVRILGGDPNAEREDVTEEELRDMIVSRGDITPEQRHILSGAFEIRERKVRQVLVPRPDVDVVPSGTGAREALRLLVDHGHSRAPVVAAGDMDDVLGVVHWTDLIDKGDTDVAALVREPLLLPDSLSVSEALRRMTADRRQMAVVIGENGELGGIVSLEDLLEEIVGDIADETDEDPEVTHLDGGSLRVPGTYPVHDLPLLGVEIENPPEGAYVTVAGMVLVILGHIPVGPGERVDLGGWTATVAAANGRVISALVLAPEPSALAQHQ</sequence>
<keyword evidence="4 10" id="KW-0812">Transmembrane</keyword>
<reference evidence="15" key="1">
    <citation type="submission" date="2023-07" db="EMBL/GenBank/DDBJ databases">
        <title>30 novel species of actinomycetes from the DSMZ collection.</title>
        <authorList>
            <person name="Nouioui I."/>
        </authorList>
    </citation>
    <scope>NUCLEOTIDE SEQUENCE [LARGE SCALE GENOMIC DNA]</scope>
    <source>
        <strain evidence="15">DSM 44743</strain>
    </source>
</reference>
<dbReference type="Pfam" id="PF00571">
    <property type="entry name" value="CBS"/>
    <property type="match status" value="2"/>
</dbReference>
<keyword evidence="15" id="KW-1185">Reference proteome</keyword>
<evidence type="ECO:0000256" key="7">
    <source>
        <dbReference type="ARBA" id="ARBA00023122"/>
    </source>
</evidence>
<evidence type="ECO:0000256" key="2">
    <source>
        <dbReference type="ARBA" id="ARBA00006337"/>
    </source>
</evidence>
<evidence type="ECO:0000256" key="4">
    <source>
        <dbReference type="ARBA" id="ARBA00022692"/>
    </source>
</evidence>
<keyword evidence="5" id="KW-0677">Repeat</keyword>
<evidence type="ECO:0000259" key="12">
    <source>
        <dbReference type="PROSITE" id="PS51371"/>
    </source>
</evidence>
<organism evidence="14 15">
    <name type="scientific">Nocardiopsis lambiniae</name>
    <dbReference type="NCBI Taxonomy" id="3075539"/>
    <lineage>
        <taxon>Bacteria</taxon>
        <taxon>Bacillati</taxon>
        <taxon>Actinomycetota</taxon>
        <taxon>Actinomycetes</taxon>
        <taxon>Streptosporangiales</taxon>
        <taxon>Nocardiopsidaceae</taxon>
        <taxon>Nocardiopsis</taxon>
    </lineage>
</organism>
<evidence type="ECO:0000256" key="11">
    <source>
        <dbReference type="SAM" id="Phobius"/>
    </source>
</evidence>
<dbReference type="SUPFAM" id="SSF54631">
    <property type="entry name" value="CBS-domain pair"/>
    <property type="match status" value="1"/>
</dbReference>
<protein>
    <submittedName>
        <fullName evidence="14">Hemolysin family protein</fullName>
    </submittedName>
</protein>
<dbReference type="PROSITE" id="PS51846">
    <property type="entry name" value="CNNM"/>
    <property type="match status" value="1"/>
</dbReference>
<dbReference type="PANTHER" id="PTHR43099:SF5">
    <property type="entry name" value="HLYC_CORC FAMILY TRANSPORTER"/>
    <property type="match status" value="1"/>
</dbReference>
<evidence type="ECO:0000256" key="9">
    <source>
        <dbReference type="PROSITE-ProRule" id="PRU00703"/>
    </source>
</evidence>
<dbReference type="Gene3D" id="3.10.580.10">
    <property type="entry name" value="CBS-domain"/>
    <property type="match status" value="1"/>
</dbReference>
<dbReference type="InterPro" id="IPR000644">
    <property type="entry name" value="CBS_dom"/>
</dbReference>
<dbReference type="Gene3D" id="3.30.465.10">
    <property type="match status" value="1"/>
</dbReference>
<comment type="similarity">
    <text evidence="2">Belongs to the UPF0053 family.</text>
</comment>
<evidence type="ECO:0000256" key="3">
    <source>
        <dbReference type="ARBA" id="ARBA00022475"/>
    </source>
</evidence>
<dbReference type="Pfam" id="PF01595">
    <property type="entry name" value="CNNM"/>
    <property type="match status" value="1"/>
</dbReference>
<dbReference type="PANTHER" id="PTHR43099">
    <property type="entry name" value="UPF0053 PROTEIN YRKA"/>
    <property type="match status" value="1"/>
</dbReference>
<dbReference type="InterPro" id="IPR016169">
    <property type="entry name" value="FAD-bd_PCMH_sub2"/>
</dbReference>
<proteinExistence type="inferred from homology"/>
<feature type="transmembrane region" description="Helical" evidence="11">
    <location>
        <begin position="6"/>
        <end position="31"/>
    </location>
</feature>
<evidence type="ECO:0000259" key="13">
    <source>
        <dbReference type="PROSITE" id="PS51846"/>
    </source>
</evidence>
<evidence type="ECO:0000256" key="5">
    <source>
        <dbReference type="ARBA" id="ARBA00022737"/>
    </source>
</evidence>
<dbReference type="SMART" id="SM00116">
    <property type="entry name" value="CBS"/>
    <property type="match status" value="2"/>
</dbReference>
<dbReference type="RefSeq" id="WP_311510540.1">
    <property type="nucleotide sequence ID" value="NZ_JAVREP010000002.1"/>
</dbReference>
<dbReference type="PROSITE" id="PS51371">
    <property type="entry name" value="CBS"/>
    <property type="match status" value="2"/>
</dbReference>
<keyword evidence="6 10" id="KW-1133">Transmembrane helix</keyword>
<evidence type="ECO:0000313" key="14">
    <source>
        <dbReference type="EMBL" id="MDT0327765.1"/>
    </source>
</evidence>
<accession>A0ABU2M540</accession>
<comment type="subcellular location">
    <subcellularLocation>
        <location evidence="1">Cell membrane</location>
        <topology evidence="1">Multi-pass membrane protein</topology>
    </subcellularLocation>
</comment>
<evidence type="ECO:0000256" key="6">
    <source>
        <dbReference type="ARBA" id="ARBA00022989"/>
    </source>
</evidence>
<dbReference type="InterPro" id="IPR044751">
    <property type="entry name" value="Ion_transp-like_CBS"/>
</dbReference>
<dbReference type="CDD" id="cd04590">
    <property type="entry name" value="CBS_pair_CorC_HlyC_assoc"/>
    <property type="match status" value="1"/>
</dbReference>
<evidence type="ECO:0000256" key="8">
    <source>
        <dbReference type="ARBA" id="ARBA00023136"/>
    </source>
</evidence>
<dbReference type="InterPro" id="IPR005170">
    <property type="entry name" value="Transptr-assoc_dom"/>
</dbReference>
<comment type="caution">
    <text evidence="14">The sequence shown here is derived from an EMBL/GenBank/DDBJ whole genome shotgun (WGS) entry which is preliminary data.</text>
</comment>